<dbReference type="KEGG" id="otd:J1M35_01345"/>
<accession>A0A975CK06</accession>
<name>A0A975CK06_9BURK</name>
<keyword evidence="5" id="KW-1185">Reference proteome</keyword>
<dbReference type="Pfam" id="PF13116">
    <property type="entry name" value="YhdP"/>
    <property type="match status" value="1"/>
</dbReference>
<reference evidence="4" key="1">
    <citation type="submission" date="2021-03" db="EMBL/GenBank/DDBJ databases">
        <title>Ottowia sp. 27C isolated from the cloaca of a Giant Asian pond turtle (Heosemys grandis).</title>
        <authorList>
            <person name="Spergser J."/>
            <person name="Busse H.-J."/>
        </authorList>
    </citation>
    <scope>NUCLEOTIDE SEQUENCE</scope>
    <source>
        <strain evidence="4">27C</strain>
    </source>
</reference>
<evidence type="ECO:0000256" key="2">
    <source>
        <dbReference type="SAM" id="Phobius"/>
    </source>
</evidence>
<dbReference type="InterPro" id="IPR025263">
    <property type="entry name" value="YhdP_central"/>
</dbReference>
<proteinExistence type="predicted"/>
<organism evidence="4 5">
    <name type="scientific">Ottowia testudinis</name>
    <dbReference type="NCBI Taxonomy" id="2816950"/>
    <lineage>
        <taxon>Bacteria</taxon>
        <taxon>Pseudomonadati</taxon>
        <taxon>Pseudomonadota</taxon>
        <taxon>Betaproteobacteria</taxon>
        <taxon>Burkholderiales</taxon>
        <taxon>Comamonadaceae</taxon>
        <taxon>Ottowia</taxon>
    </lineage>
</organism>
<dbReference type="NCBIfam" id="TIGR02099">
    <property type="entry name" value="YhdP family protein"/>
    <property type="match status" value="1"/>
</dbReference>
<keyword evidence="2" id="KW-0812">Transmembrane</keyword>
<protein>
    <submittedName>
        <fullName evidence="4">TIGR02099 family protein</fullName>
    </submittedName>
</protein>
<dbReference type="InterPro" id="IPR011836">
    <property type="entry name" value="YhdP"/>
</dbReference>
<evidence type="ECO:0000256" key="1">
    <source>
        <dbReference type="SAM" id="MobiDB-lite"/>
    </source>
</evidence>
<feature type="transmembrane region" description="Helical" evidence="2">
    <location>
        <begin position="31"/>
        <end position="54"/>
    </location>
</feature>
<feature type="domain" description="YhdP central" evidence="3">
    <location>
        <begin position="36"/>
        <end position="1358"/>
    </location>
</feature>
<dbReference type="PANTHER" id="PTHR38690:SF1">
    <property type="entry name" value="PROTEASE"/>
    <property type="match status" value="1"/>
</dbReference>
<keyword evidence="2" id="KW-0472">Membrane</keyword>
<gene>
    <name evidence="4" type="ORF">J1M35_01345</name>
</gene>
<sequence length="1388" mass="147600">MPCRLGPSSRIAVTKPLIQSSLKLAAIVMRWTLRGVSALLLLVVLAWAVLHWVIVPRIDDFRPRLEQLASRAIASPVSIGAITAHSNGLVPSVALRDVRVHDPTGRTGLHVPRVLAAFSVLSLGRGGFEQLVIDQPELELRRTADGRLLVAGIDLSGDSQGDTAAADWFFSQTEFLVRGGRVRWVDERRQAPPVQLSDVQFVARNGYGRHQLRVDATPEAAWGDRFTLIGQFRQPLFSRHPGYWRDWDGQLYAQLGRVDVSQLRQYADLKTDWGIDLRGGHGALRLWADLRKGALTAATADVALGAVSATFDQRLQPLAFASLTGRIGWRNPGSGMEVHTRDLQFVDADGLAWPGGNVRLGYRDGAGGLPAGGELVGDRLDLAALAKIAQRLPLPPALHQQLAEHPVQGLVERVDARWSGALEAPRDWRVQTRVSGLAVGARPAPPRADGEPAEGVPGLEGAALELQATPAGGHATLDIRHGALEFPGVFQEPRIPLDQLKLGARWRMLPGGHIELDVDQLTLANADATGSFKARWHTVAGQQGAARFPGVLDLSGAFSRANGARIHRYLPLGIPASARDYVRGAVQKGEARDVAVRIKGDLREVASPRAPAGSEFRFAGKVHDVTLAYVPRALQPAGQAAWPALEGLAGELVFDHNSMQVKHASARVQGHPGWQFTRVQAGIADLGKTRVLVDADGRGALASALGIVHGSPVSGFIQHALDRASASGDVGLRLKLDLPVARINDAKVDGRIQLAGNDVRITPDTPPLTQAHGAVTFSDTGFALHDARARLLGGEARLAGGTSVNGAAGKPSVWLSAVGTASAEALRDMADWAPLPALARQATGSAAYEAQIGFRAGQPDVLVTSDLRGMAFDFPAPLAKSADAAWPLRYESGQDAAGRTRFRVAVADQLAVEYEREAGSGRVLRGVIGVGAQAQPQLALPANGVAARLHLPRLDAEAWEAALTRVFGGVEGGGAAPAAGDHGFMPTAWSLRASELALDEHTAHDVIASGTREGATWRADVQARELAGRLEYSEGVDGRAGKLLARLSRLSIPAGASADDRSVLTQPPARIPALDVVVEDFELRGKKFGRLEVEATNRDVAALRQGAGALQEWELSRLILRTPEATFTANGKWDAQARGPALPLNPRAPRATGDLRRTALDFKLEVRDAGKLLTRLDMPDVLARGKGQLEGSLGWRGAPFSPHYPSMSGKLHLDVGAGQFLKADPGMAKLLGVLSLQALPRRLTLDFRDLFSAGFAFDFVRGDVEVARGIATTRNLQMKGPSAVVLMEGSADIDKEMQDLRVLVVPEIDAGTAALVATAINPVIGIGAFVAQLVLKRPLINAATREFHIGGSWDEPQVTRANARNGPGAAAPASAPAPAAEPLSQETS</sequence>
<evidence type="ECO:0000259" key="3">
    <source>
        <dbReference type="Pfam" id="PF13116"/>
    </source>
</evidence>
<dbReference type="EMBL" id="CP071796">
    <property type="protein sequence ID" value="QTD45599.1"/>
    <property type="molecule type" value="Genomic_DNA"/>
</dbReference>
<dbReference type="PANTHER" id="PTHR38690">
    <property type="entry name" value="PROTEASE-RELATED"/>
    <property type="match status" value="1"/>
</dbReference>
<feature type="compositionally biased region" description="Low complexity" evidence="1">
    <location>
        <begin position="1360"/>
        <end position="1380"/>
    </location>
</feature>
<feature type="region of interest" description="Disordered" evidence="1">
    <location>
        <begin position="1357"/>
        <end position="1388"/>
    </location>
</feature>
<evidence type="ECO:0000313" key="4">
    <source>
        <dbReference type="EMBL" id="QTD45599.1"/>
    </source>
</evidence>
<keyword evidence="2" id="KW-1133">Transmembrane helix</keyword>
<evidence type="ECO:0000313" key="5">
    <source>
        <dbReference type="Proteomes" id="UP000663903"/>
    </source>
</evidence>
<dbReference type="Proteomes" id="UP000663903">
    <property type="component" value="Chromosome"/>
</dbReference>